<name>A0A0D7BN38_9AGAR</name>
<accession>A0A0D7BN38</accession>
<reference evidence="1 2" key="1">
    <citation type="journal article" date="2015" name="Fungal Genet. Biol.">
        <title>Evolution of novel wood decay mechanisms in Agaricales revealed by the genome sequences of Fistulina hepatica and Cylindrobasidium torrendii.</title>
        <authorList>
            <person name="Floudas D."/>
            <person name="Held B.W."/>
            <person name="Riley R."/>
            <person name="Nagy L.G."/>
            <person name="Koehler G."/>
            <person name="Ransdell A.S."/>
            <person name="Younus H."/>
            <person name="Chow J."/>
            <person name="Chiniquy J."/>
            <person name="Lipzen A."/>
            <person name="Tritt A."/>
            <person name="Sun H."/>
            <person name="Haridas S."/>
            <person name="LaButti K."/>
            <person name="Ohm R.A."/>
            <person name="Kues U."/>
            <person name="Blanchette R.A."/>
            <person name="Grigoriev I.V."/>
            <person name="Minto R.E."/>
            <person name="Hibbett D.S."/>
        </authorList>
    </citation>
    <scope>NUCLEOTIDE SEQUENCE [LARGE SCALE GENOMIC DNA]</scope>
    <source>
        <strain evidence="1 2">FP15055 ss-10</strain>
    </source>
</reference>
<organism evidence="1 2">
    <name type="scientific">Cylindrobasidium torrendii FP15055 ss-10</name>
    <dbReference type="NCBI Taxonomy" id="1314674"/>
    <lineage>
        <taxon>Eukaryota</taxon>
        <taxon>Fungi</taxon>
        <taxon>Dikarya</taxon>
        <taxon>Basidiomycota</taxon>
        <taxon>Agaricomycotina</taxon>
        <taxon>Agaricomycetes</taxon>
        <taxon>Agaricomycetidae</taxon>
        <taxon>Agaricales</taxon>
        <taxon>Marasmiineae</taxon>
        <taxon>Physalacriaceae</taxon>
        <taxon>Cylindrobasidium</taxon>
    </lineage>
</organism>
<keyword evidence="2" id="KW-1185">Reference proteome</keyword>
<dbReference type="AlphaFoldDB" id="A0A0D7BN38"/>
<dbReference type="Proteomes" id="UP000054007">
    <property type="component" value="Unassembled WGS sequence"/>
</dbReference>
<evidence type="ECO:0000313" key="1">
    <source>
        <dbReference type="EMBL" id="KIY71973.1"/>
    </source>
</evidence>
<dbReference type="EMBL" id="KN880448">
    <property type="protein sequence ID" value="KIY71973.1"/>
    <property type="molecule type" value="Genomic_DNA"/>
</dbReference>
<dbReference type="OrthoDB" id="10253869at2759"/>
<protein>
    <submittedName>
        <fullName evidence="1">Uncharacterized protein</fullName>
    </submittedName>
</protein>
<evidence type="ECO:0000313" key="2">
    <source>
        <dbReference type="Proteomes" id="UP000054007"/>
    </source>
</evidence>
<sequence length="74" mass="8111">MASIHAPVTVYIASYGLAGCVTPENRGVWGDYGVERCLPGARVVHMMAGHFDILETDFLIKDLQAGYIYPIARL</sequence>
<proteinExistence type="predicted"/>
<dbReference type="STRING" id="1314674.A0A0D7BN38"/>
<gene>
    <name evidence="1" type="ORF">CYLTODRAFT_418352</name>
</gene>